<comment type="caution">
    <text evidence="4">The sequence shown here is derived from an EMBL/GenBank/DDBJ whole genome shotgun (WGS) entry which is preliminary data.</text>
</comment>
<name>A0A9W9XJ81_9EURO</name>
<gene>
    <name evidence="4" type="ORF">N7463_009637</name>
</gene>
<feature type="compositionally biased region" description="Basic and acidic residues" evidence="1">
    <location>
        <begin position="274"/>
        <end position="288"/>
    </location>
</feature>
<accession>A0A9W9XJ81</accession>
<evidence type="ECO:0000256" key="1">
    <source>
        <dbReference type="SAM" id="MobiDB-lite"/>
    </source>
</evidence>
<sequence length="320" mass="35380">MAVVTAEHVAIAKLIIYIPTALLTIWVVLRHGFHKQLGWIYLSIFSGIRVGGAVMEILNTKNPSNANDKEWTLILQSVGLSPLLLSTLGLLKRVFDETSQHVPSSPDSKRNIFLQIFASFGITGRLKIVQLLHLPALIALILAISGGTDQASSNISDHASGKTKTRVAVILFLAIYVAACTLWTITVRDIGIMVSSQNRIFFCVLLALPFIAIRILYSLISDFGNNHQFSIVDGDTRIQLVMATLEEFVVVLMYTVLGLITPKSVSIAGMTDSRQQETRHTAEDAETGRRHRHADRPPYDEVPYAQAAAQEAYSQQHIRH</sequence>
<keyword evidence="2" id="KW-0472">Membrane</keyword>
<feature type="transmembrane region" description="Helical" evidence="2">
    <location>
        <begin position="6"/>
        <end position="27"/>
    </location>
</feature>
<proteinExistence type="predicted"/>
<dbReference type="AlphaFoldDB" id="A0A9W9XJ81"/>
<evidence type="ECO:0000256" key="2">
    <source>
        <dbReference type="SAM" id="Phobius"/>
    </source>
</evidence>
<dbReference type="Pfam" id="PF24800">
    <property type="entry name" value="DUF7702"/>
    <property type="match status" value="1"/>
</dbReference>
<dbReference type="PANTHER" id="PTHR42109:SF2">
    <property type="entry name" value="INTEGRAL MEMBRANE PROTEIN"/>
    <property type="match status" value="1"/>
</dbReference>
<protein>
    <recommendedName>
        <fullName evidence="3">DUF7702 domain-containing protein</fullName>
    </recommendedName>
</protein>
<organism evidence="4 5">
    <name type="scientific">Penicillium fimorum</name>
    <dbReference type="NCBI Taxonomy" id="1882269"/>
    <lineage>
        <taxon>Eukaryota</taxon>
        <taxon>Fungi</taxon>
        <taxon>Dikarya</taxon>
        <taxon>Ascomycota</taxon>
        <taxon>Pezizomycotina</taxon>
        <taxon>Eurotiomycetes</taxon>
        <taxon>Eurotiomycetidae</taxon>
        <taxon>Eurotiales</taxon>
        <taxon>Aspergillaceae</taxon>
        <taxon>Penicillium</taxon>
    </lineage>
</organism>
<keyword evidence="5" id="KW-1185">Reference proteome</keyword>
<feature type="transmembrane region" description="Helical" evidence="2">
    <location>
        <begin position="71"/>
        <end position="91"/>
    </location>
</feature>
<dbReference type="InterPro" id="IPR056119">
    <property type="entry name" value="DUF7702"/>
</dbReference>
<reference evidence="4" key="1">
    <citation type="submission" date="2022-12" db="EMBL/GenBank/DDBJ databases">
        <authorList>
            <person name="Petersen C."/>
        </authorList>
    </citation>
    <scope>NUCLEOTIDE SEQUENCE</scope>
    <source>
        <strain evidence="4">IBT 29495</strain>
    </source>
</reference>
<feature type="region of interest" description="Disordered" evidence="1">
    <location>
        <begin position="270"/>
        <end position="299"/>
    </location>
</feature>
<evidence type="ECO:0000313" key="5">
    <source>
        <dbReference type="Proteomes" id="UP001149954"/>
    </source>
</evidence>
<feature type="transmembrane region" description="Helical" evidence="2">
    <location>
        <begin position="240"/>
        <end position="260"/>
    </location>
</feature>
<reference evidence="4" key="2">
    <citation type="journal article" date="2023" name="IMA Fungus">
        <title>Comparative genomic study of the Penicillium genus elucidates a diverse pangenome and 15 lateral gene transfer events.</title>
        <authorList>
            <person name="Petersen C."/>
            <person name="Sorensen T."/>
            <person name="Nielsen M.R."/>
            <person name="Sondergaard T.E."/>
            <person name="Sorensen J.L."/>
            <person name="Fitzpatrick D.A."/>
            <person name="Frisvad J.C."/>
            <person name="Nielsen K.L."/>
        </authorList>
    </citation>
    <scope>NUCLEOTIDE SEQUENCE</scope>
    <source>
        <strain evidence="4">IBT 29495</strain>
    </source>
</reference>
<evidence type="ECO:0000259" key="3">
    <source>
        <dbReference type="Pfam" id="PF24800"/>
    </source>
</evidence>
<dbReference type="PANTHER" id="PTHR42109">
    <property type="entry name" value="UNPLACED GENOMIC SCAFFOLD UM_SCAF_CONTIG_1.265, WHOLE GENOME SHOTGUN SEQUENCE"/>
    <property type="match status" value="1"/>
</dbReference>
<feature type="transmembrane region" description="Helical" evidence="2">
    <location>
        <begin position="39"/>
        <end position="59"/>
    </location>
</feature>
<feature type="transmembrane region" description="Helical" evidence="2">
    <location>
        <begin position="199"/>
        <end position="220"/>
    </location>
</feature>
<dbReference type="EMBL" id="JAPWDS010000006">
    <property type="protein sequence ID" value="KAJ5493550.1"/>
    <property type="molecule type" value="Genomic_DNA"/>
</dbReference>
<dbReference type="Proteomes" id="UP001149954">
    <property type="component" value="Unassembled WGS sequence"/>
</dbReference>
<feature type="transmembrane region" description="Helical" evidence="2">
    <location>
        <begin position="128"/>
        <end position="147"/>
    </location>
</feature>
<feature type="domain" description="DUF7702" evidence="3">
    <location>
        <begin position="6"/>
        <end position="261"/>
    </location>
</feature>
<evidence type="ECO:0000313" key="4">
    <source>
        <dbReference type="EMBL" id="KAJ5493550.1"/>
    </source>
</evidence>
<feature type="transmembrane region" description="Helical" evidence="2">
    <location>
        <begin position="167"/>
        <end position="187"/>
    </location>
</feature>
<keyword evidence="2" id="KW-1133">Transmembrane helix</keyword>
<keyword evidence="2" id="KW-0812">Transmembrane</keyword>
<dbReference type="OrthoDB" id="2560628at2759"/>